<gene>
    <name evidence="3" type="ORF">HDG40_006941</name>
</gene>
<dbReference type="SUPFAM" id="SSF52540">
    <property type="entry name" value="P-loop containing nucleoside triphosphate hydrolases"/>
    <property type="match status" value="1"/>
</dbReference>
<sequence>MQRRVVQGIHRLRHRARHFPRKLADLIVLSVCFRFRPDGTIAGMSEATDNPLLKLRPLEESAVRMFFESLRPLRECFEAPDVAEIMINDFNNIWIERRGKMHRLDLTLNEAVLDGAISALAASVDKSAVAGTAQGIINAGHKNLRIASVMRPTAIDGNALSIRKHRDKHLSLRDYVNMGAFSLTNARKEKELDLFPPGIQDDALREALSAMVRARRNVLVAGGTSSGKTTLLNALNAEIPEDERVITVEDTMELKLTAPNRVRLLSNPDKGVTTQLLVALCLRFRPDRIIVGEVRSGEAYDFIQALSTGHDGGMGSIHANDARGGLSRLESLAMLGVPPGSRWELADMRKAVADCFHYVIHLRRTGELRHVSEILEIKGFRDGDYVLNRVF</sequence>
<protein>
    <submittedName>
        <fullName evidence="3">Flp pilus assembly CpaF family ATPase</fullName>
    </submittedName>
</protein>
<dbReference type="AlphaFoldDB" id="A0A7W8QEC4"/>
<dbReference type="Proteomes" id="UP000592780">
    <property type="component" value="Unassembled WGS sequence"/>
</dbReference>
<comment type="caution">
    <text evidence="3">The sequence shown here is derived from an EMBL/GenBank/DDBJ whole genome shotgun (WGS) entry which is preliminary data.</text>
</comment>
<proteinExistence type="inferred from homology"/>
<evidence type="ECO:0000313" key="3">
    <source>
        <dbReference type="EMBL" id="MBB5428746.1"/>
    </source>
</evidence>
<dbReference type="Gene3D" id="3.40.50.300">
    <property type="entry name" value="P-loop containing nucleotide triphosphate hydrolases"/>
    <property type="match status" value="1"/>
</dbReference>
<reference evidence="3 4" key="1">
    <citation type="submission" date="2020-08" db="EMBL/GenBank/DDBJ databases">
        <title>Genomic Encyclopedia of Type Strains, Phase IV (KMG-V): Genome sequencing to study the core and pangenomes of soil and plant-associated prokaryotes.</title>
        <authorList>
            <person name="Whitman W."/>
        </authorList>
    </citation>
    <scope>NUCLEOTIDE SEQUENCE [LARGE SCALE GENOMIC DNA]</scope>
    <source>
        <strain evidence="3 4">JPY158</strain>
    </source>
</reference>
<dbReference type="InterPro" id="IPR050921">
    <property type="entry name" value="T4SS_GSP_E_ATPase"/>
</dbReference>
<dbReference type="EMBL" id="JACHDD010000015">
    <property type="protein sequence ID" value="MBB5428746.1"/>
    <property type="molecule type" value="Genomic_DNA"/>
</dbReference>
<comment type="similarity">
    <text evidence="1">Belongs to the GSP E family.</text>
</comment>
<accession>A0A7W8QEC4</accession>
<keyword evidence="4" id="KW-1185">Reference proteome</keyword>
<evidence type="ECO:0000259" key="2">
    <source>
        <dbReference type="Pfam" id="PF00437"/>
    </source>
</evidence>
<dbReference type="PANTHER" id="PTHR30486:SF6">
    <property type="entry name" value="TYPE IV PILUS RETRACTATION ATPASE PILT"/>
    <property type="match status" value="1"/>
</dbReference>
<feature type="domain" description="Bacterial type II secretion system protein E" evidence="2">
    <location>
        <begin position="188"/>
        <end position="334"/>
    </location>
</feature>
<dbReference type="InterPro" id="IPR001482">
    <property type="entry name" value="T2SS/T4SS_dom"/>
</dbReference>
<dbReference type="Pfam" id="PF00437">
    <property type="entry name" value="T2SSE"/>
    <property type="match status" value="1"/>
</dbReference>
<evidence type="ECO:0000256" key="1">
    <source>
        <dbReference type="ARBA" id="ARBA00006611"/>
    </source>
</evidence>
<dbReference type="InterPro" id="IPR027417">
    <property type="entry name" value="P-loop_NTPase"/>
</dbReference>
<dbReference type="PANTHER" id="PTHR30486">
    <property type="entry name" value="TWITCHING MOTILITY PROTEIN PILT"/>
    <property type="match status" value="1"/>
</dbReference>
<evidence type="ECO:0000313" key="4">
    <source>
        <dbReference type="Proteomes" id="UP000592780"/>
    </source>
</evidence>
<dbReference type="GO" id="GO:0016887">
    <property type="term" value="F:ATP hydrolysis activity"/>
    <property type="evidence" value="ECO:0007669"/>
    <property type="project" value="InterPro"/>
</dbReference>
<dbReference type="Gene3D" id="3.30.450.90">
    <property type="match status" value="1"/>
</dbReference>
<organism evidence="3 4">
    <name type="scientific">Paraburkholderia atlantica</name>
    <dbReference type="NCBI Taxonomy" id="2654982"/>
    <lineage>
        <taxon>Bacteria</taxon>
        <taxon>Pseudomonadati</taxon>
        <taxon>Pseudomonadota</taxon>
        <taxon>Betaproteobacteria</taxon>
        <taxon>Burkholderiales</taxon>
        <taxon>Burkholderiaceae</taxon>
        <taxon>Paraburkholderia</taxon>
    </lineage>
</organism>
<name>A0A7W8QEC4_PARAM</name>
<dbReference type="CDD" id="cd01130">
    <property type="entry name" value="VirB11-like_ATPase"/>
    <property type="match status" value="1"/>
</dbReference>